<dbReference type="Proteomes" id="UP000288388">
    <property type="component" value="Unassembled WGS sequence"/>
</dbReference>
<dbReference type="Gene3D" id="1.20.1090.10">
    <property type="entry name" value="Dehydroquinate synthase-like - alpha domain"/>
    <property type="match status" value="1"/>
</dbReference>
<evidence type="ECO:0000256" key="1">
    <source>
        <dbReference type="ARBA" id="ARBA00023002"/>
    </source>
</evidence>
<dbReference type="Gene3D" id="3.40.50.1970">
    <property type="match status" value="1"/>
</dbReference>
<dbReference type="InterPro" id="IPR056798">
    <property type="entry name" value="ADH_Fe_C"/>
</dbReference>
<proteinExistence type="predicted"/>
<feature type="domain" description="Fe-containing alcohol dehydrogenase-like C-terminal" evidence="3">
    <location>
        <begin position="170"/>
        <end position="370"/>
    </location>
</feature>
<dbReference type="GeneID" id="69568693"/>
<dbReference type="Proteomes" id="UP000316316">
    <property type="component" value="Unassembled WGS sequence"/>
</dbReference>
<dbReference type="InterPro" id="IPR018211">
    <property type="entry name" value="ADH_Fe_CS"/>
</dbReference>
<reference evidence="4 6" key="2">
    <citation type="submission" date="2018-12" db="EMBL/GenBank/DDBJ databases">
        <title>A novel vanA-carrying plasmid in a clinical isolate of Enterococcus avium.</title>
        <authorList>
            <person name="Bernasconi O.J."/>
            <person name="Luzzaro F."/>
            <person name="Endimiani A."/>
        </authorList>
    </citation>
    <scope>NUCLEOTIDE SEQUENCE [LARGE SCALE GENOMIC DNA]</scope>
    <source>
        <strain evidence="4 6">LC0559/18</strain>
    </source>
</reference>
<dbReference type="InterPro" id="IPR001670">
    <property type="entry name" value="ADH_Fe/GldA"/>
</dbReference>
<sequence>MKKWSMKPEIYSGFASLERLQQFEKENLCFVCDPYLAESDSLKRILGYVKRTNTVEIYSDIIPDPPIETVVDGIEKMTKHKPTVVIAVGGGSAIDTAKAMLFFYKRTTGNKVKRFVAIPTTSGTGSEVTSASVITDTQNKIKYPIFHEAIIPHEAILDASLVMSSPPSVTAFSGLDVLTHALESLASVNRTNYTNALAEKATELVFQFLPTCVNQGMELDARIQMHEASTLAGLAFDAAGLGVCHAIAHQVGANFKVPHGLANSMLLPYVIQANSKDKETRKNYARISRKLGICPPSLPDHLAVSNLAQAVQQLAIECKAPIKLNSFGIQEEAALSAEDVIANNALNDTTFKTNPIQFSAEEIKEIYRNIIK</sequence>
<protein>
    <submittedName>
        <fullName evidence="4">Iron-containing alcohol dehydrogenase</fullName>
    </submittedName>
</protein>
<evidence type="ECO:0000313" key="6">
    <source>
        <dbReference type="Proteomes" id="UP000288388"/>
    </source>
</evidence>
<dbReference type="FunFam" id="3.40.50.1970:FF:000003">
    <property type="entry name" value="Alcohol dehydrogenase, iron-containing"/>
    <property type="match status" value="1"/>
</dbReference>
<dbReference type="GO" id="GO:0046872">
    <property type="term" value="F:metal ion binding"/>
    <property type="evidence" value="ECO:0007669"/>
    <property type="project" value="InterPro"/>
</dbReference>
<comment type="caution">
    <text evidence="5">The sequence shown here is derived from an EMBL/GenBank/DDBJ whole genome shotgun (WGS) entry which is preliminary data.</text>
</comment>
<dbReference type="EMBL" id="PDXQ01000001">
    <property type="protein sequence ID" value="TRZ33352.1"/>
    <property type="molecule type" value="Genomic_DNA"/>
</dbReference>
<reference evidence="5 7" key="1">
    <citation type="submission" date="2017-10" db="EMBL/GenBank/DDBJ databases">
        <title>FDA dAtabase for Regulatory Grade micrObial Sequences (FDA-ARGOS): Supporting development and validation of Infectious Disease Dx tests.</title>
        <authorList>
            <person name="Campos J."/>
            <person name="Goldberg B."/>
            <person name="Tallon L.J."/>
            <person name="Sadzewicz L."/>
            <person name="Sengamalay N."/>
            <person name="Ott S."/>
            <person name="Godinez A."/>
            <person name="Nagaraj S."/>
            <person name="Vyas G."/>
            <person name="Aluvathingal J."/>
            <person name="Nadendla S."/>
            <person name="Geyer C."/>
            <person name="Nandy P."/>
            <person name="Hobson J."/>
            <person name="Sichtig H."/>
        </authorList>
    </citation>
    <scope>NUCLEOTIDE SEQUENCE [LARGE SCALE GENOMIC DNA]</scope>
    <source>
        <strain evidence="5 7">FDAARGOS_185</strain>
    </source>
</reference>
<dbReference type="InterPro" id="IPR039697">
    <property type="entry name" value="Alcohol_dehydrogenase_Fe"/>
</dbReference>
<evidence type="ECO:0000259" key="3">
    <source>
        <dbReference type="Pfam" id="PF25137"/>
    </source>
</evidence>
<evidence type="ECO:0000313" key="4">
    <source>
        <dbReference type="EMBL" id="RVU96044.1"/>
    </source>
</evidence>
<evidence type="ECO:0000259" key="2">
    <source>
        <dbReference type="Pfam" id="PF00465"/>
    </source>
</evidence>
<organism evidence="5 7">
    <name type="scientific">Enterococcus avium</name>
    <name type="common">Streptococcus avium</name>
    <dbReference type="NCBI Taxonomy" id="33945"/>
    <lineage>
        <taxon>Bacteria</taxon>
        <taxon>Bacillati</taxon>
        <taxon>Bacillota</taxon>
        <taxon>Bacilli</taxon>
        <taxon>Lactobacillales</taxon>
        <taxon>Enterococcaceae</taxon>
        <taxon>Enterococcus</taxon>
    </lineage>
</organism>
<feature type="domain" description="Alcohol dehydrogenase iron-type/glycerol dehydrogenase GldA" evidence="2">
    <location>
        <begin position="11"/>
        <end position="158"/>
    </location>
</feature>
<dbReference type="Pfam" id="PF00465">
    <property type="entry name" value="Fe-ADH"/>
    <property type="match status" value="1"/>
</dbReference>
<evidence type="ECO:0000313" key="7">
    <source>
        <dbReference type="Proteomes" id="UP000316316"/>
    </source>
</evidence>
<gene>
    <name evidence="5" type="ORF">AUF17_04375</name>
    <name evidence="4" type="ORF">EK398_15000</name>
</gene>
<evidence type="ECO:0000313" key="5">
    <source>
        <dbReference type="EMBL" id="TRZ33352.1"/>
    </source>
</evidence>
<dbReference type="AlphaFoldDB" id="A0A2N8PXD8"/>
<dbReference type="Pfam" id="PF25137">
    <property type="entry name" value="ADH_Fe_C"/>
    <property type="match status" value="1"/>
</dbReference>
<name>A0A2N8PXD8_ENTAV</name>
<dbReference type="PROSITE" id="PS00913">
    <property type="entry name" value="ADH_IRON_1"/>
    <property type="match status" value="1"/>
</dbReference>
<dbReference type="RefSeq" id="WP_049219783.1">
    <property type="nucleotide sequence ID" value="NZ_CABGUH010000002.1"/>
</dbReference>
<keyword evidence="1" id="KW-0560">Oxidoreductase</keyword>
<dbReference type="PANTHER" id="PTHR11496">
    <property type="entry name" value="ALCOHOL DEHYDROGENASE"/>
    <property type="match status" value="1"/>
</dbReference>
<dbReference type="FunFam" id="1.20.1090.10:FF:000001">
    <property type="entry name" value="Aldehyde-alcohol dehydrogenase"/>
    <property type="match status" value="1"/>
</dbReference>
<dbReference type="EMBL" id="RYZS01000001">
    <property type="protein sequence ID" value="RVU96044.1"/>
    <property type="molecule type" value="Genomic_DNA"/>
</dbReference>
<dbReference type="GO" id="GO:0004022">
    <property type="term" value="F:alcohol dehydrogenase (NAD+) activity"/>
    <property type="evidence" value="ECO:0007669"/>
    <property type="project" value="TreeGrafter"/>
</dbReference>
<dbReference type="CDD" id="cd08180">
    <property type="entry name" value="PDD"/>
    <property type="match status" value="1"/>
</dbReference>
<dbReference type="PANTHER" id="PTHR11496:SF83">
    <property type="entry name" value="HYDROXYACID-OXOACID TRANSHYDROGENASE, MITOCHONDRIAL"/>
    <property type="match status" value="1"/>
</dbReference>
<dbReference type="SUPFAM" id="SSF56796">
    <property type="entry name" value="Dehydroquinate synthase-like"/>
    <property type="match status" value="1"/>
</dbReference>
<dbReference type="PROSITE" id="PS00060">
    <property type="entry name" value="ADH_IRON_2"/>
    <property type="match status" value="1"/>
</dbReference>
<accession>A0A2N8PXD8</accession>